<feature type="region of interest" description="Disordered" evidence="6">
    <location>
        <begin position="87"/>
        <end position="130"/>
    </location>
</feature>
<comment type="caution">
    <text evidence="8">The sequence shown here is derived from an EMBL/GenBank/DDBJ whole genome shotgun (WGS) entry which is preliminary data.</text>
</comment>
<organism evidence="8 9">
    <name type="scientific">Diaporthe vaccinii</name>
    <dbReference type="NCBI Taxonomy" id="105482"/>
    <lineage>
        <taxon>Eukaryota</taxon>
        <taxon>Fungi</taxon>
        <taxon>Dikarya</taxon>
        <taxon>Ascomycota</taxon>
        <taxon>Pezizomycotina</taxon>
        <taxon>Sordariomycetes</taxon>
        <taxon>Sordariomycetidae</taxon>
        <taxon>Diaporthales</taxon>
        <taxon>Diaporthaceae</taxon>
        <taxon>Diaporthe</taxon>
        <taxon>Diaporthe eres species complex</taxon>
    </lineage>
</organism>
<keyword evidence="4" id="KW-0804">Transcription</keyword>
<dbReference type="PANTHER" id="PTHR15741">
    <property type="entry name" value="BASIC HELIX-LOOP-HELIX ZIP TRANSCRIPTION FACTOR"/>
    <property type="match status" value="1"/>
</dbReference>
<dbReference type="PANTHER" id="PTHR15741:SF39">
    <property type="entry name" value="BHLH TRANSCRIPTION FACTOR (EUROFUNG)"/>
    <property type="match status" value="1"/>
</dbReference>
<protein>
    <recommendedName>
        <fullName evidence="7">BHLH domain-containing protein</fullName>
    </recommendedName>
</protein>
<dbReference type="EMBL" id="JBAWTH010000007">
    <property type="protein sequence ID" value="KAL2291038.1"/>
    <property type="molecule type" value="Genomic_DNA"/>
</dbReference>
<sequence>MLRICDSTSSSITCLPRFSPNTAQRSRTSVSLVSGPLVLSQQETVTQAGAGAGAKQDKSRPIITSTSAPQNGVDALRSHLRSAFAHLPNMSSPDKSSPPRDGANGQDEKPRLTEEQKRQNHISSEQKRRQAIRDGFDKMASIVPGLEGQGRSEGHVLNVSVQFILEQVQERRRLVEQIEARGGVVSDELKAYVKHELARSCAPPPTILLSCLSRDVRCLIPDPCNAARSMWI</sequence>
<gene>
    <name evidence="8" type="ORF">FJTKL_13737</name>
</gene>
<keyword evidence="5" id="KW-0539">Nucleus</keyword>
<evidence type="ECO:0000313" key="8">
    <source>
        <dbReference type="EMBL" id="KAL2291038.1"/>
    </source>
</evidence>
<evidence type="ECO:0000256" key="6">
    <source>
        <dbReference type="SAM" id="MobiDB-lite"/>
    </source>
</evidence>
<feature type="compositionally biased region" description="Basic and acidic residues" evidence="6">
    <location>
        <begin position="106"/>
        <end position="130"/>
    </location>
</feature>
<evidence type="ECO:0000256" key="1">
    <source>
        <dbReference type="ARBA" id="ARBA00004123"/>
    </source>
</evidence>
<feature type="domain" description="BHLH" evidence="7">
    <location>
        <begin position="116"/>
        <end position="167"/>
    </location>
</feature>
<dbReference type="InterPro" id="IPR036638">
    <property type="entry name" value="HLH_DNA-bd_sf"/>
</dbReference>
<keyword evidence="9" id="KW-1185">Reference proteome</keyword>
<evidence type="ECO:0000313" key="9">
    <source>
        <dbReference type="Proteomes" id="UP001600888"/>
    </source>
</evidence>
<accession>A0ABR4F8K8</accession>
<dbReference type="PROSITE" id="PS50888">
    <property type="entry name" value="BHLH"/>
    <property type="match status" value="1"/>
</dbReference>
<dbReference type="Gene3D" id="4.10.280.10">
    <property type="entry name" value="Helix-loop-helix DNA-binding domain"/>
    <property type="match status" value="1"/>
</dbReference>
<proteinExistence type="predicted"/>
<evidence type="ECO:0000256" key="4">
    <source>
        <dbReference type="ARBA" id="ARBA00023163"/>
    </source>
</evidence>
<evidence type="ECO:0000259" key="7">
    <source>
        <dbReference type="PROSITE" id="PS50888"/>
    </source>
</evidence>
<dbReference type="SUPFAM" id="SSF47459">
    <property type="entry name" value="HLH, helix-loop-helix DNA-binding domain"/>
    <property type="match status" value="1"/>
</dbReference>
<comment type="subcellular location">
    <subcellularLocation>
        <location evidence="1">Nucleus</location>
    </subcellularLocation>
</comment>
<dbReference type="Pfam" id="PF23181">
    <property type="entry name" value="bHLH_INO4"/>
    <property type="match status" value="1"/>
</dbReference>
<evidence type="ECO:0000256" key="5">
    <source>
        <dbReference type="ARBA" id="ARBA00023242"/>
    </source>
</evidence>
<feature type="region of interest" description="Disordered" evidence="6">
    <location>
        <begin position="48"/>
        <end position="71"/>
    </location>
</feature>
<dbReference type="InterPro" id="IPR052207">
    <property type="entry name" value="Max-like/E-box_TFs"/>
</dbReference>
<dbReference type="InterPro" id="IPR011598">
    <property type="entry name" value="bHLH_dom"/>
</dbReference>
<dbReference type="InterPro" id="IPR057072">
    <property type="entry name" value="bHLH_INO4"/>
</dbReference>
<dbReference type="Proteomes" id="UP001600888">
    <property type="component" value="Unassembled WGS sequence"/>
</dbReference>
<keyword evidence="2" id="KW-0805">Transcription regulation</keyword>
<keyword evidence="3" id="KW-0238">DNA-binding</keyword>
<evidence type="ECO:0000256" key="3">
    <source>
        <dbReference type="ARBA" id="ARBA00023125"/>
    </source>
</evidence>
<evidence type="ECO:0000256" key="2">
    <source>
        <dbReference type="ARBA" id="ARBA00023015"/>
    </source>
</evidence>
<name>A0ABR4F8K8_9PEZI</name>
<reference evidence="8 9" key="1">
    <citation type="submission" date="2024-03" db="EMBL/GenBank/DDBJ databases">
        <title>A high-quality draft genome sequence of Diaporthe vaccinii, a causative agent of upright dieback and viscid rot disease in cranberry plants.</title>
        <authorList>
            <person name="Sarrasin M."/>
            <person name="Lang B.F."/>
            <person name="Burger G."/>
        </authorList>
    </citation>
    <scope>NUCLEOTIDE SEQUENCE [LARGE SCALE GENOMIC DNA]</scope>
    <source>
        <strain evidence="8 9">IS7</strain>
    </source>
</reference>